<dbReference type="Pfam" id="PF06029">
    <property type="entry name" value="AlkA_N"/>
    <property type="match status" value="1"/>
</dbReference>
<evidence type="ECO:0000256" key="8">
    <source>
        <dbReference type="ARBA" id="ARBA00023163"/>
    </source>
</evidence>
<dbReference type="CDD" id="cd00056">
    <property type="entry name" value="ENDO3c"/>
    <property type="match status" value="1"/>
</dbReference>
<dbReference type="InterPro" id="IPR010316">
    <property type="entry name" value="AlkA_N"/>
</dbReference>
<dbReference type="PANTHER" id="PTHR43003">
    <property type="entry name" value="DNA-3-METHYLADENINE GLYCOSYLASE"/>
    <property type="match status" value="1"/>
</dbReference>
<dbReference type="Gene3D" id="1.10.1670.10">
    <property type="entry name" value="Helix-hairpin-Helix base-excision DNA repair enzymes (C-terminal)"/>
    <property type="match status" value="1"/>
</dbReference>
<dbReference type="PANTHER" id="PTHR43003:SF13">
    <property type="entry name" value="DNA-3-METHYLADENINE GLYCOSYLASE 2"/>
    <property type="match status" value="1"/>
</dbReference>
<dbReference type="Proteomes" id="UP001164459">
    <property type="component" value="Chromosome"/>
</dbReference>
<evidence type="ECO:0000256" key="4">
    <source>
        <dbReference type="ARBA" id="ARBA00022603"/>
    </source>
</evidence>
<feature type="domain" description="HTH araC/xylS-type" evidence="10">
    <location>
        <begin position="87"/>
        <end position="185"/>
    </location>
</feature>
<protein>
    <recommendedName>
        <fullName evidence="3">DNA-3-methyladenine glycosylase II</fullName>
        <ecNumber evidence="3">3.2.2.21</ecNumber>
    </recommendedName>
</protein>
<evidence type="ECO:0000256" key="3">
    <source>
        <dbReference type="ARBA" id="ARBA00012000"/>
    </source>
</evidence>
<comment type="cofactor">
    <cofactor evidence="2">
        <name>Zn(2+)</name>
        <dbReference type="ChEBI" id="CHEBI:29105"/>
    </cofactor>
</comment>
<dbReference type="Gene3D" id="3.40.10.10">
    <property type="entry name" value="DNA Methylphosphotriester Repair Domain"/>
    <property type="match status" value="1"/>
</dbReference>
<name>A0ABY7GXP1_9BACT</name>
<dbReference type="SUPFAM" id="SSF46689">
    <property type="entry name" value="Homeodomain-like"/>
    <property type="match status" value="1"/>
</dbReference>
<dbReference type="InterPro" id="IPR004026">
    <property type="entry name" value="Ada_DNA_repair_Zn-bd"/>
</dbReference>
<keyword evidence="4" id="KW-0489">Methyltransferase</keyword>
<evidence type="ECO:0000256" key="2">
    <source>
        <dbReference type="ARBA" id="ARBA00001947"/>
    </source>
</evidence>
<evidence type="ECO:0000256" key="5">
    <source>
        <dbReference type="ARBA" id="ARBA00022763"/>
    </source>
</evidence>
<keyword evidence="12" id="KW-1185">Reference proteome</keyword>
<evidence type="ECO:0000313" key="11">
    <source>
        <dbReference type="EMBL" id="WAS91732.1"/>
    </source>
</evidence>
<dbReference type="Gene3D" id="3.30.310.20">
    <property type="entry name" value="DNA-3-methyladenine glycosylase AlkA, N-terminal domain"/>
    <property type="match status" value="1"/>
</dbReference>
<dbReference type="SMART" id="SM00342">
    <property type="entry name" value="HTH_ARAC"/>
    <property type="match status" value="1"/>
</dbReference>
<dbReference type="InterPro" id="IPR037046">
    <property type="entry name" value="AlkA_N_sf"/>
</dbReference>
<dbReference type="EMBL" id="CP114040">
    <property type="protein sequence ID" value="WAS91732.1"/>
    <property type="molecule type" value="Genomic_DNA"/>
</dbReference>
<accession>A0ABY7GXP1</accession>
<reference evidence="11" key="1">
    <citation type="submission" date="2022-11" db="EMBL/GenBank/DDBJ databases">
        <title>Minimal conservation of predation-associated metabolite biosynthetic gene clusters underscores biosynthetic potential of Myxococcota including descriptions for ten novel species: Archangium lansinium sp. nov., Myxococcus landrumus sp. nov., Nannocystis bai.</title>
        <authorList>
            <person name="Ahearne A."/>
            <person name="Stevens C."/>
            <person name="Dowd S."/>
        </authorList>
    </citation>
    <scope>NUCLEOTIDE SEQUENCE</scope>
    <source>
        <strain evidence="11">Fl3</strain>
    </source>
</reference>
<gene>
    <name evidence="11" type="ORF">O0S08_36585</name>
</gene>
<dbReference type="Pfam" id="PF00730">
    <property type="entry name" value="HhH-GPD"/>
    <property type="match status" value="1"/>
</dbReference>
<dbReference type="InterPro" id="IPR018060">
    <property type="entry name" value="HTH_AraC"/>
</dbReference>
<dbReference type="Pfam" id="PF02805">
    <property type="entry name" value="Ada_Zn_binding"/>
    <property type="match status" value="1"/>
</dbReference>
<dbReference type="InterPro" id="IPR051912">
    <property type="entry name" value="Alkylbase_DNA_Glycosylase/TA"/>
</dbReference>
<dbReference type="Gene3D" id="1.10.340.30">
    <property type="entry name" value="Hypothetical protein, domain 2"/>
    <property type="match status" value="1"/>
</dbReference>
<dbReference type="RefSeq" id="WP_269034094.1">
    <property type="nucleotide sequence ID" value="NZ_CP114040.1"/>
</dbReference>
<dbReference type="InterPro" id="IPR035451">
    <property type="entry name" value="Ada-like_dom_sf"/>
</dbReference>
<comment type="catalytic activity">
    <reaction evidence="1">
        <text>Hydrolysis of alkylated DNA, releasing 3-methyladenine, 3-methylguanine, 7-methylguanine and 7-methyladenine.</text>
        <dbReference type="EC" id="3.2.2.21"/>
    </reaction>
</comment>
<evidence type="ECO:0000313" key="12">
    <source>
        <dbReference type="Proteomes" id="UP001164459"/>
    </source>
</evidence>
<evidence type="ECO:0000256" key="6">
    <source>
        <dbReference type="ARBA" id="ARBA00023015"/>
    </source>
</evidence>
<dbReference type="InterPro" id="IPR009057">
    <property type="entry name" value="Homeodomain-like_sf"/>
</dbReference>
<dbReference type="SMART" id="SM01009">
    <property type="entry name" value="AlkA_N"/>
    <property type="match status" value="1"/>
</dbReference>
<dbReference type="SUPFAM" id="SSF57884">
    <property type="entry name" value="Ada DNA repair protein, N-terminal domain (N-Ada 10)"/>
    <property type="match status" value="1"/>
</dbReference>
<dbReference type="InterPro" id="IPR003265">
    <property type="entry name" value="HhH-GPD_domain"/>
</dbReference>
<dbReference type="SMART" id="SM00478">
    <property type="entry name" value="ENDO3c"/>
    <property type="match status" value="1"/>
</dbReference>
<keyword evidence="5" id="KW-0227">DNA damage</keyword>
<evidence type="ECO:0000256" key="9">
    <source>
        <dbReference type="ARBA" id="ARBA00023204"/>
    </source>
</evidence>
<proteinExistence type="predicted"/>
<keyword evidence="7" id="KW-0010">Activator</keyword>
<dbReference type="EC" id="3.2.2.21" evidence="3"/>
<evidence type="ECO:0000259" key="10">
    <source>
        <dbReference type="PROSITE" id="PS01124"/>
    </source>
</evidence>
<evidence type="ECO:0000256" key="1">
    <source>
        <dbReference type="ARBA" id="ARBA00000086"/>
    </source>
</evidence>
<dbReference type="InterPro" id="IPR023170">
    <property type="entry name" value="HhH_base_excis_C"/>
</dbReference>
<keyword evidence="4" id="KW-0808">Transferase</keyword>
<dbReference type="Gene3D" id="1.10.10.60">
    <property type="entry name" value="Homeodomain-like"/>
    <property type="match status" value="1"/>
</dbReference>
<keyword evidence="8" id="KW-0804">Transcription</keyword>
<dbReference type="SUPFAM" id="SSF55945">
    <property type="entry name" value="TATA-box binding protein-like"/>
    <property type="match status" value="1"/>
</dbReference>
<keyword evidence="9" id="KW-0234">DNA repair</keyword>
<dbReference type="InterPro" id="IPR011257">
    <property type="entry name" value="DNA_glycosylase"/>
</dbReference>
<dbReference type="PROSITE" id="PS01124">
    <property type="entry name" value="HTH_ARAC_FAMILY_2"/>
    <property type="match status" value="1"/>
</dbReference>
<evidence type="ECO:0000256" key="7">
    <source>
        <dbReference type="ARBA" id="ARBA00023159"/>
    </source>
</evidence>
<dbReference type="SUPFAM" id="SSF48150">
    <property type="entry name" value="DNA-glycosylase"/>
    <property type="match status" value="1"/>
</dbReference>
<keyword evidence="6" id="KW-0805">Transcription regulation</keyword>
<organism evidence="11 12">
    <name type="scientific">Nannocystis punicea</name>
    <dbReference type="NCBI Taxonomy" id="2995304"/>
    <lineage>
        <taxon>Bacteria</taxon>
        <taxon>Pseudomonadati</taxon>
        <taxon>Myxococcota</taxon>
        <taxon>Polyangia</taxon>
        <taxon>Nannocystales</taxon>
        <taxon>Nannocystaceae</taxon>
        <taxon>Nannocystis</taxon>
    </lineage>
</organism>
<sequence length="483" mass="51721">MELDPDACYDALCARDRRFDGVFFVGVTTTGIYCRPICPARTPGRGRCEFFRRPAEAERAGFRACFRCRPELAPGRAAVDSVSRLAAAALARIDAGELNDGSVDALAGRLGVSARHLRRALEAELGATPVELAQTRRLALAKQLLQDTSLPPAEVAFAAGFASVRRFNALVQERFGRPPSALRREAGEVAGADAIDLRLDYRPPLDWPALLGFLRGREVAGVERVDDDGGYTRAVALGDRLGWLRVEPDRVRPALRVRVSLSLAPHLMPIVARLRGLFDLDAHPDAIAAHLRREPVLRDSIAARPGLRVPGAFDGFELAARAVLGQQVSVRAATTLCARLVARFGRPVPKLLPGLTAVFPAPAVLAGAAIADVRAIGLPEQRARTLVALAGAVAEGRLDLSLGADPEQAVAALCALPGIGPWTAQYVAMRALRWPDAFPGGDLVVRRALDVTTTRAAEARTAAWRPWRAYGVLHLWSSASSGG</sequence>
<dbReference type="Pfam" id="PF12833">
    <property type="entry name" value="HTH_18"/>
    <property type="match status" value="1"/>
</dbReference>